<feature type="region of interest" description="Disordered" evidence="1">
    <location>
        <begin position="76"/>
        <end position="99"/>
    </location>
</feature>
<keyword evidence="3" id="KW-1185">Reference proteome</keyword>
<evidence type="ECO:0000313" key="2">
    <source>
        <dbReference type="EMBL" id="EMD30469.1"/>
    </source>
</evidence>
<accession>M2P5I4</accession>
<evidence type="ECO:0000313" key="3">
    <source>
        <dbReference type="Proteomes" id="UP000016930"/>
    </source>
</evidence>
<feature type="compositionally biased region" description="Polar residues" evidence="1">
    <location>
        <begin position="82"/>
        <end position="98"/>
    </location>
</feature>
<dbReference type="Proteomes" id="UP000016930">
    <property type="component" value="Unassembled WGS sequence"/>
</dbReference>
<proteinExistence type="predicted"/>
<gene>
    <name evidence="2" type="ORF">CERSUDRAFT_101341</name>
</gene>
<name>M2P5I4_CERS8</name>
<dbReference type="EMBL" id="KB446114">
    <property type="protein sequence ID" value="EMD30469.1"/>
    <property type="molecule type" value="Genomic_DNA"/>
</dbReference>
<protein>
    <submittedName>
        <fullName evidence="2">Uncharacterized protein</fullName>
    </submittedName>
</protein>
<dbReference type="HOGENOM" id="CLU_2072860_0_0_1"/>
<organism evidence="2 3">
    <name type="scientific">Ceriporiopsis subvermispora (strain B)</name>
    <name type="common">White-rot fungus</name>
    <name type="synonym">Gelatoporia subvermispora</name>
    <dbReference type="NCBI Taxonomy" id="914234"/>
    <lineage>
        <taxon>Eukaryota</taxon>
        <taxon>Fungi</taxon>
        <taxon>Dikarya</taxon>
        <taxon>Basidiomycota</taxon>
        <taxon>Agaricomycotina</taxon>
        <taxon>Agaricomycetes</taxon>
        <taxon>Polyporales</taxon>
        <taxon>Gelatoporiaceae</taxon>
        <taxon>Gelatoporia</taxon>
    </lineage>
</organism>
<sequence>MPFACSQSALGSLQLLAQHPIEMIRPTSPRLRPPPVLPVTDLRSAPAGNSQHVSICGLAVGLLLIQAAHGRIHVGSRGSRGGNTVQQPAVCQGDTSQPVPERSVMKRYQGFDRPTGFF</sequence>
<reference evidence="2 3" key="1">
    <citation type="journal article" date="2012" name="Proc. Natl. Acad. Sci. U.S.A.">
        <title>Comparative genomics of Ceriporiopsis subvermispora and Phanerochaete chrysosporium provide insight into selective ligninolysis.</title>
        <authorList>
            <person name="Fernandez-Fueyo E."/>
            <person name="Ruiz-Duenas F.J."/>
            <person name="Ferreira P."/>
            <person name="Floudas D."/>
            <person name="Hibbett D.S."/>
            <person name="Canessa P."/>
            <person name="Larrondo L.F."/>
            <person name="James T.Y."/>
            <person name="Seelenfreund D."/>
            <person name="Lobos S."/>
            <person name="Polanco R."/>
            <person name="Tello M."/>
            <person name="Honda Y."/>
            <person name="Watanabe T."/>
            <person name="Watanabe T."/>
            <person name="Ryu J.S."/>
            <person name="Kubicek C.P."/>
            <person name="Schmoll M."/>
            <person name="Gaskell J."/>
            <person name="Hammel K.E."/>
            <person name="St John F.J."/>
            <person name="Vanden Wymelenberg A."/>
            <person name="Sabat G."/>
            <person name="Splinter BonDurant S."/>
            <person name="Syed K."/>
            <person name="Yadav J.S."/>
            <person name="Doddapaneni H."/>
            <person name="Subramanian V."/>
            <person name="Lavin J.L."/>
            <person name="Oguiza J.A."/>
            <person name="Perez G."/>
            <person name="Pisabarro A.G."/>
            <person name="Ramirez L."/>
            <person name="Santoyo F."/>
            <person name="Master E."/>
            <person name="Coutinho P.M."/>
            <person name="Henrissat B."/>
            <person name="Lombard V."/>
            <person name="Magnuson J.K."/>
            <person name="Kuees U."/>
            <person name="Hori C."/>
            <person name="Igarashi K."/>
            <person name="Samejima M."/>
            <person name="Held B.W."/>
            <person name="Barry K.W."/>
            <person name="LaButti K.M."/>
            <person name="Lapidus A."/>
            <person name="Lindquist E.A."/>
            <person name="Lucas S.M."/>
            <person name="Riley R."/>
            <person name="Salamov A.A."/>
            <person name="Hoffmeister D."/>
            <person name="Schwenk D."/>
            <person name="Hadar Y."/>
            <person name="Yarden O."/>
            <person name="de Vries R.P."/>
            <person name="Wiebenga A."/>
            <person name="Stenlid J."/>
            <person name="Eastwood D."/>
            <person name="Grigoriev I.V."/>
            <person name="Berka R.M."/>
            <person name="Blanchette R.A."/>
            <person name="Kersten P."/>
            <person name="Martinez A.T."/>
            <person name="Vicuna R."/>
            <person name="Cullen D."/>
        </authorList>
    </citation>
    <scope>NUCLEOTIDE SEQUENCE [LARGE SCALE GENOMIC DNA]</scope>
    <source>
        <strain evidence="2 3">B</strain>
    </source>
</reference>
<dbReference type="AlphaFoldDB" id="M2P5I4"/>
<evidence type="ECO:0000256" key="1">
    <source>
        <dbReference type="SAM" id="MobiDB-lite"/>
    </source>
</evidence>